<gene>
    <name evidence="12" type="ORF">PHYEVI_LOCUS4174</name>
</gene>
<feature type="region of interest" description="Disordered" evidence="11">
    <location>
        <begin position="27"/>
        <end position="63"/>
    </location>
</feature>
<dbReference type="AlphaFoldDB" id="A0A9N9TK21"/>
<dbReference type="OrthoDB" id="3089at2759"/>
<evidence type="ECO:0000256" key="1">
    <source>
        <dbReference type="ARBA" id="ARBA00005882"/>
    </source>
</evidence>
<evidence type="ECO:0000256" key="3">
    <source>
        <dbReference type="ARBA" id="ARBA00022448"/>
    </source>
</evidence>
<evidence type="ECO:0000256" key="8">
    <source>
        <dbReference type="ARBA" id="ARBA00023128"/>
    </source>
</evidence>
<keyword evidence="8 10" id="KW-0496">Mitochondrion</keyword>
<evidence type="ECO:0000256" key="2">
    <source>
        <dbReference type="ARBA" id="ARBA00015796"/>
    </source>
</evidence>
<keyword evidence="7 10" id="KW-0249">Electron transport</keyword>
<dbReference type="PANTHER" id="PTHR12219">
    <property type="entry name" value="NADH-UBIQUINONE OXIDOREDUCTASE"/>
    <property type="match status" value="1"/>
</dbReference>
<comment type="function">
    <text evidence="10">Accessory subunit of the mitochondrial membrane respiratory chain NADH dehydrogenase (Complex I), that is believed not to be involved in catalysis. Complex I functions in the transfer of electrons from NADH to the respiratory chain. The immediate electron acceptor for the enzyme is believed to be ubiquinone.</text>
</comment>
<evidence type="ECO:0000256" key="6">
    <source>
        <dbReference type="ARBA" id="ARBA00022946"/>
    </source>
</evidence>
<protein>
    <recommendedName>
        <fullName evidence="2 10">NADH dehydrogenase [ubiquinone] iron-sulfur protein 4, mitochondrial</fullName>
    </recommendedName>
</protein>
<dbReference type="PANTHER" id="PTHR12219:SF8">
    <property type="entry name" value="NADH DEHYDROGENASE [UBIQUINONE] IRON-SULFUR PROTEIN 4, MITOCHONDRIAL"/>
    <property type="match status" value="1"/>
</dbReference>
<keyword evidence="13" id="KW-1185">Reference proteome</keyword>
<evidence type="ECO:0000256" key="11">
    <source>
        <dbReference type="SAM" id="MobiDB-lite"/>
    </source>
</evidence>
<evidence type="ECO:0000256" key="4">
    <source>
        <dbReference type="ARBA" id="ARBA00022660"/>
    </source>
</evidence>
<sequence>MNINVGKTFLGVLIHLSKLCFSKNKCGRNSKNEPSHKRDLYPKPLEKKPETKSNKRLPVEHPPPLQLIRPEQSFKRHRTARIFQQSKNCMQSGTFDTIGWRLQFDRQEEWENPCMGWSSNADGVSGLQMKFATKEQAIAFCQKHNWKWYVDGKQTRKRHKIRPYAENYSHRRRTRVSTK</sequence>
<comment type="subcellular location">
    <subcellularLocation>
        <location evidence="10">Mitochondrion inner membrane</location>
        <topology evidence="10">Peripheral membrane protein</topology>
        <orientation evidence="10">Matrix side</orientation>
    </subcellularLocation>
</comment>
<evidence type="ECO:0000313" key="12">
    <source>
        <dbReference type="EMBL" id="CAG9857775.1"/>
    </source>
</evidence>
<keyword evidence="3 10" id="KW-0813">Transport</keyword>
<organism evidence="12 13">
    <name type="scientific">Phyllotreta striolata</name>
    <name type="common">Striped flea beetle</name>
    <name type="synonym">Crioceris striolata</name>
    <dbReference type="NCBI Taxonomy" id="444603"/>
    <lineage>
        <taxon>Eukaryota</taxon>
        <taxon>Metazoa</taxon>
        <taxon>Ecdysozoa</taxon>
        <taxon>Arthropoda</taxon>
        <taxon>Hexapoda</taxon>
        <taxon>Insecta</taxon>
        <taxon>Pterygota</taxon>
        <taxon>Neoptera</taxon>
        <taxon>Endopterygota</taxon>
        <taxon>Coleoptera</taxon>
        <taxon>Polyphaga</taxon>
        <taxon>Cucujiformia</taxon>
        <taxon>Chrysomeloidea</taxon>
        <taxon>Chrysomelidae</taxon>
        <taxon>Galerucinae</taxon>
        <taxon>Alticini</taxon>
        <taxon>Phyllotreta</taxon>
    </lineage>
</organism>
<name>A0A9N9TK21_PHYSR</name>
<dbReference type="EMBL" id="OU900108">
    <property type="protein sequence ID" value="CAG9857775.1"/>
    <property type="molecule type" value="Genomic_DNA"/>
</dbReference>
<keyword evidence="9 10" id="KW-0472">Membrane</keyword>
<keyword evidence="6 10" id="KW-0809">Transit peptide</keyword>
<evidence type="ECO:0000313" key="13">
    <source>
        <dbReference type="Proteomes" id="UP001153712"/>
    </source>
</evidence>
<reference evidence="12" key="1">
    <citation type="submission" date="2022-01" db="EMBL/GenBank/DDBJ databases">
        <authorList>
            <person name="King R."/>
        </authorList>
    </citation>
    <scope>NUCLEOTIDE SEQUENCE</scope>
</reference>
<comment type="similarity">
    <text evidence="1 10">Belongs to the complex I NDUFS4 subunit family.</text>
</comment>
<evidence type="ECO:0000256" key="5">
    <source>
        <dbReference type="ARBA" id="ARBA00022792"/>
    </source>
</evidence>
<dbReference type="InterPro" id="IPR038532">
    <property type="entry name" value="NDUFS4-like_sf"/>
</dbReference>
<accession>A0A9N9TK21</accession>
<evidence type="ECO:0000256" key="7">
    <source>
        <dbReference type="ARBA" id="ARBA00022982"/>
    </source>
</evidence>
<dbReference type="InterPro" id="IPR006885">
    <property type="entry name" value="NADH_UbQ_FeS_4_mit-like"/>
</dbReference>
<keyword evidence="4 10" id="KW-0679">Respiratory chain</keyword>
<dbReference type="Pfam" id="PF04800">
    <property type="entry name" value="NDUS4"/>
    <property type="match status" value="1"/>
</dbReference>
<dbReference type="GO" id="GO:0022900">
    <property type="term" value="P:electron transport chain"/>
    <property type="evidence" value="ECO:0007669"/>
    <property type="project" value="InterPro"/>
</dbReference>
<feature type="compositionally biased region" description="Basic and acidic residues" evidence="11">
    <location>
        <begin position="30"/>
        <end position="59"/>
    </location>
</feature>
<dbReference type="GO" id="GO:0005743">
    <property type="term" value="C:mitochondrial inner membrane"/>
    <property type="evidence" value="ECO:0007669"/>
    <property type="project" value="UniProtKB-SubCell"/>
</dbReference>
<proteinExistence type="inferred from homology"/>
<evidence type="ECO:0000256" key="9">
    <source>
        <dbReference type="ARBA" id="ARBA00023136"/>
    </source>
</evidence>
<keyword evidence="5 10" id="KW-0999">Mitochondrion inner membrane</keyword>
<evidence type="ECO:0000256" key="10">
    <source>
        <dbReference type="RuleBase" id="RU367010"/>
    </source>
</evidence>
<dbReference type="Gene3D" id="3.30.160.190">
    <property type="entry name" value="atu1810 like domain"/>
    <property type="match status" value="1"/>
</dbReference>
<dbReference type="Proteomes" id="UP001153712">
    <property type="component" value="Chromosome 15"/>
</dbReference>